<feature type="compositionally biased region" description="Basic and acidic residues" evidence="1">
    <location>
        <begin position="583"/>
        <end position="597"/>
    </location>
</feature>
<keyword evidence="3" id="KW-1185">Reference proteome</keyword>
<protein>
    <submittedName>
        <fullName evidence="2">Uncharacterized protein</fullName>
    </submittedName>
</protein>
<dbReference type="Proteomes" id="UP000006514">
    <property type="component" value="Unassembled WGS sequence"/>
</dbReference>
<sequence>MIQPGHNAFIAGLGYYVDPKGTLPEPGAPARVYPGQFLAIAFGFFMASAQDIATQLGRIVTCPVEAHADEVNYLVPVWPAISVRRSRLGPWFGCSPISDSSVMAPPKNLLLALETMEDAADYFGYAVGAVDEAEPDDTYSCCVLVDSFPALCEANKGALACAGRNISRPSKLPNHKMQGLEYLLQPCGIALAGVAPLPAMSARAGPGAPSDPVLEFLQRMWLASFFGEGLAVLHASPKRAHTLAGQHWCTRFVEIANKRFSKPLSAQYPHVNVVHSLVARFLDLGGIGLPVLLSVRGAYSESLLDPFDAAFFSFQPAVLPCSRCRKSSTPRTCLRVSNKGKCLACLNSNVSGNCVPDSQIFLEESQVKSDEEADGGEEEEEVDEPATPPSKRRKVGSSFVKSEPSKPARKSATKANLRAPRKQVPRSSSSFAPASAQPPPSPQKLELPLPAKAAKRFRTSAPVDHDVDMENVEKADFVAPAVPQPAMPSSFGAHAFPPPVAVPLPRTSGDANTLATYRRLSELDPVEFMTTWMASGVATINALVDVRRDFVNMFGSTTFQRRSLHHVSANFSAFQAWMAERESLANEDEKVDQEAAKDGASARSASAPPAASSSKKGPGPSRAEAD</sequence>
<feature type="compositionally biased region" description="Acidic residues" evidence="1">
    <location>
        <begin position="371"/>
        <end position="384"/>
    </location>
</feature>
<evidence type="ECO:0000313" key="3">
    <source>
        <dbReference type="Proteomes" id="UP000006514"/>
    </source>
</evidence>
<reference evidence="3" key="1">
    <citation type="journal article" date="2012" name="Science">
        <title>The Paleozoic origin of enzymatic lignin decomposition reconstructed from 31 fungal genomes.</title>
        <authorList>
            <person name="Floudas D."/>
            <person name="Binder M."/>
            <person name="Riley R."/>
            <person name="Barry K."/>
            <person name="Blanchette R.A."/>
            <person name="Henrissat B."/>
            <person name="Martinez A.T."/>
            <person name="Otillar R."/>
            <person name="Spatafora J.W."/>
            <person name="Yadav J.S."/>
            <person name="Aerts A."/>
            <person name="Benoit I."/>
            <person name="Boyd A."/>
            <person name="Carlson A."/>
            <person name="Copeland A."/>
            <person name="Coutinho P.M."/>
            <person name="de Vries R.P."/>
            <person name="Ferreira P."/>
            <person name="Findley K."/>
            <person name="Foster B."/>
            <person name="Gaskell J."/>
            <person name="Glotzer D."/>
            <person name="Gorecki P."/>
            <person name="Heitman J."/>
            <person name="Hesse C."/>
            <person name="Hori C."/>
            <person name="Igarashi K."/>
            <person name="Jurgens J.A."/>
            <person name="Kallen N."/>
            <person name="Kersten P."/>
            <person name="Kohler A."/>
            <person name="Kuees U."/>
            <person name="Kumar T.K.A."/>
            <person name="Kuo A."/>
            <person name="LaButti K."/>
            <person name="Larrondo L.F."/>
            <person name="Lindquist E."/>
            <person name="Ling A."/>
            <person name="Lombard V."/>
            <person name="Lucas S."/>
            <person name="Lundell T."/>
            <person name="Martin R."/>
            <person name="McLaughlin D.J."/>
            <person name="Morgenstern I."/>
            <person name="Morin E."/>
            <person name="Murat C."/>
            <person name="Nagy L.G."/>
            <person name="Nolan M."/>
            <person name="Ohm R.A."/>
            <person name="Patyshakuliyeva A."/>
            <person name="Rokas A."/>
            <person name="Ruiz-Duenas F.J."/>
            <person name="Sabat G."/>
            <person name="Salamov A."/>
            <person name="Samejima M."/>
            <person name="Schmutz J."/>
            <person name="Slot J.C."/>
            <person name="St John F."/>
            <person name="Stenlid J."/>
            <person name="Sun H."/>
            <person name="Sun S."/>
            <person name="Syed K."/>
            <person name="Tsang A."/>
            <person name="Wiebenga A."/>
            <person name="Young D."/>
            <person name="Pisabarro A."/>
            <person name="Eastwood D.C."/>
            <person name="Martin F."/>
            <person name="Cullen D."/>
            <person name="Grigoriev I.V."/>
            <person name="Hibbett D.S."/>
        </authorList>
    </citation>
    <scope>NUCLEOTIDE SEQUENCE [LARGE SCALE GENOMIC DNA]</scope>
    <source>
        <strain evidence="3">TFB10046</strain>
    </source>
</reference>
<feature type="compositionally biased region" description="Low complexity" evidence="1">
    <location>
        <begin position="601"/>
        <end position="626"/>
    </location>
</feature>
<proteinExistence type="predicted"/>
<organism evidence="2 3">
    <name type="scientific">Auricularia subglabra (strain TFB-10046 / SS5)</name>
    <name type="common">White-rot fungus</name>
    <name type="synonym">Auricularia delicata (strain TFB10046)</name>
    <dbReference type="NCBI Taxonomy" id="717982"/>
    <lineage>
        <taxon>Eukaryota</taxon>
        <taxon>Fungi</taxon>
        <taxon>Dikarya</taxon>
        <taxon>Basidiomycota</taxon>
        <taxon>Agaricomycotina</taxon>
        <taxon>Agaricomycetes</taxon>
        <taxon>Auriculariales</taxon>
        <taxon>Auriculariaceae</taxon>
        <taxon>Auricularia</taxon>
    </lineage>
</organism>
<feature type="region of interest" description="Disordered" evidence="1">
    <location>
        <begin position="366"/>
        <end position="446"/>
    </location>
</feature>
<accession>J0CQZ2</accession>
<dbReference type="AlphaFoldDB" id="J0CQZ2"/>
<evidence type="ECO:0000256" key="1">
    <source>
        <dbReference type="SAM" id="MobiDB-lite"/>
    </source>
</evidence>
<dbReference type="InParanoid" id="J0CQZ2"/>
<feature type="region of interest" description="Disordered" evidence="1">
    <location>
        <begin position="583"/>
        <end position="626"/>
    </location>
</feature>
<gene>
    <name evidence="2" type="ORF">AURDEDRAFT_178255</name>
</gene>
<name>J0CQZ2_AURST</name>
<feature type="compositionally biased region" description="Low complexity" evidence="1">
    <location>
        <begin position="425"/>
        <end position="435"/>
    </location>
</feature>
<dbReference type="EMBL" id="JH688770">
    <property type="protein sequence ID" value="EJD32649.1"/>
    <property type="molecule type" value="Genomic_DNA"/>
</dbReference>
<dbReference type="KEGG" id="adl:AURDEDRAFT_178255"/>
<evidence type="ECO:0000313" key="2">
    <source>
        <dbReference type="EMBL" id="EJD32649.1"/>
    </source>
</evidence>